<accession>A0A5P9XQN3</accession>
<organism evidence="1 2">
    <name type="scientific">Acidithiobacillus thiooxidans ATCC 19377</name>
    <dbReference type="NCBI Taxonomy" id="637390"/>
    <lineage>
        <taxon>Bacteria</taxon>
        <taxon>Pseudomonadati</taxon>
        <taxon>Pseudomonadota</taxon>
        <taxon>Acidithiobacillia</taxon>
        <taxon>Acidithiobacillales</taxon>
        <taxon>Acidithiobacillaceae</taxon>
        <taxon>Acidithiobacillus</taxon>
    </lineage>
</organism>
<evidence type="ECO:0000313" key="2">
    <source>
        <dbReference type="Proteomes" id="UP000363590"/>
    </source>
</evidence>
<evidence type="ECO:0000313" key="1">
    <source>
        <dbReference type="EMBL" id="QFX95939.1"/>
    </source>
</evidence>
<name>A0A5P9XQN3_ACITH</name>
<dbReference type="EMBL" id="CP045571">
    <property type="protein sequence ID" value="QFX95939.1"/>
    <property type="molecule type" value="Genomic_DNA"/>
</dbReference>
<gene>
    <name evidence="1" type="ORF">GCD22_01636</name>
</gene>
<reference evidence="1 2" key="1">
    <citation type="submission" date="2019-10" db="EMBL/GenBank/DDBJ databases">
        <authorList>
            <person name="Wang R."/>
        </authorList>
    </citation>
    <scope>NUCLEOTIDE SEQUENCE [LARGE SCALE GENOMIC DNA]</scope>
    <source>
        <strain evidence="1 2">ATCC 19377</strain>
    </source>
</reference>
<protein>
    <submittedName>
        <fullName evidence="1">Uncharacterized protein</fullName>
    </submittedName>
</protein>
<proteinExistence type="predicted"/>
<dbReference type="KEGG" id="atx:GCD22_01636"/>
<sequence>MVSQKKHGRDQFDLLIVFMLPHKNKKPTQKKVGLLVPGGDIGEPWQTAGVIFWL</sequence>
<dbReference type="AlphaFoldDB" id="A0A5P9XQN3"/>
<dbReference type="Proteomes" id="UP000363590">
    <property type="component" value="Chromosome"/>
</dbReference>